<keyword evidence="2" id="KW-1185">Reference proteome</keyword>
<name>A0ABW3P5E2_9SPHN</name>
<evidence type="ECO:0000313" key="2">
    <source>
        <dbReference type="Proteomes" id="UP001597203"/>
    </source>
</evidence>
<protein>
    <submittedName>
        <fullName evidence="1">ComEC/Rec2 family competence protein</fullName>
    </submittedName>
</protein>
<comment type="caution">
    <text evidence="1">The sequence shown here is derived from an EMBL/GenBank/DDBJ whole genome shotgun (WGS) entry which is preliminary data.</text>
</comment>
<dbReference type="InterPro" id="IPR052159">
    <property type="entry name" value="Competence_DNA_uptake"/>
</dbReference>
<proteinExistence type="predicted"/>
<reference evidence="2" key="1">
    <citation type="journal article" date="2019" name="Int. J. Syst. Evol. Microbiol.">
        <title>The Global Catalogue of Microorganisms (GCM) 10K type strain sequencing project: providing services to taxonomists for standard genome sequencing and annotation.</title>
        <authorList>
            <consortium name="The Broad Institute Genomics Platform"/>
            <consortium name="The Broad Institute Genome Sequencing Center for Infectious Disease"/>
            <person name="Wu L."/>
            <person name="Ma J."/>
        </authorList>
    </citation>
    <scope>NUCLEOTIDE SEQUENCE [LARGE SCALE GENOMIC DNA]</scope>
    <source>
        <strain evidence="2">CCUG 54329</strain>
    </source>
</reference>
<dbReference type="PANTHER" id="PTHR30619:SF1">
    <property type="entry name" value="RECOMBINATION PROTEIN 2"/>
    <property type="match status" value="1"/>
</dbReference>
<dbReference type="SUPFAM" id="SSF56281">
    <property type="entry name" value="Metallo-hydrolase/oxidoreductase"/>
    <property type="match status" value="1"/>
</dbReference>
<gene>
    <name evidence="1" type="ORF">ACFQ24_17570</name>
</gene>
<sequence length="503" mass="54583">MPHDPGFDDYLSVETARASYDRNDAGKDKAAGFSLLWGDGVHVLEGDGSLRKVRARGQTGWIDKNQLGGMSLLEIYFIDVGQGDGLLIKTPDFRHIMLDGGYSRRSQPTGKSAADFIDWKFFKDYGADTIVLDAMIASHIDFDHYGGLDDLLDVDQVAELDCSGITIDAFYHGGLSHWAAFGKTREGLGPFEKTADGRKWFTRLLDDRVSAEAATGGTGPQLRGRWGALIEKVVAARSASGTPTAIQRLSQQSEWLPGHDAGDEVPIRVLGPIAGEKNGRPTLLRLDTSQSINTNGTSVLLRVDHGKARILLTGDLNAKAHQSLLAEYAGREDEFTCDVGKCCHHGSEDVSFTFLQHMHAACTVISSGDHEGHDHPRPRVVAASGLTGFREIRDDKLVTPLVYSTELARSVELGRPESVVAGTGAVAVEYGTDRLDEVSIAYKVTAAGALNPGAERGTLDRMRVMHKLIYGLVNIRTDGNRIVAATMNEGDRTFAVKSFDARF</sequence>
<dbReference type="InterPro" id="IPR036866">
    <property type="entry name" value="RibonucZ/Hydroxyglut_hydro"/>
</dbReference>
<dbReference type="Proteomes" id="UP001597203">
    <property type="component" value="Unassembled WGS sequence"/>
</dbReference>
<organism evidence="1 2">
    <name type="scientific">Sphingobium olei</name>
    <dbReference type="NCBI Taxonomy" id="420955"/>
    <lineage>
        <taxon>Bacteria</taxon>
        <taxon>Pseudomonadati</taxon>
        <taxon>Pseudomonadota</taxon>
        <taxon>Alphaproteobacteria</taxon>
        <taxon>Sphingomonadales</taxon>
        <taxon>Sphingomonadaceae</taxon>
        <taxon>Sphingobium</taxon>
    </lineage>
</organism>
<evidence type="ECO:0000313" key="1">
    <source>
        <dbReference type="EMBL" id="MFD1106675.1"/>
    </source>
</evidence>
<accession>A0ABW3P5E2</accession>
<dbReference type="PANTHER" id="PTHR30619">
    <property type="entry name" value="DNA INTERNALIZATION/COMPETENCE PROTEIN COMEC/REC2"/>
    <property type="match status" value="1"/>
</dbReference>
<dbReference type="RefSeq" id="WP_380913578.1">
    <property type="nucleotide sequence ID" value="NZ_JBHTLS010000133.1"/>
</dbReference>
<dbReference type="EMBL" id="JBHTLS010000133">
    <property type="protein sequence ID" value="MFD1106675.1"/>
    <property type="molecule type" value="Genomic_DNA"/>
</dbReference>
<dbReference type="Gene3D" id="3.60.15.10">
    <property type="entry name" value="Ribonuclease Z/Hydroxyacylglutathione hydrolase-like"/>
    <property type="match status" value="1"/>
</dbReference>